<proteinExistence type="predicted"/>
<keyword evidence="2" id="KW-1185">Reference proteome</keyword>
<name>A0A7W9MK27_9ACTN</name>
<evidence type="ECO:0000313" key="2">
    <source>
        <dbReference type="Proteomes" id="UP000540685"/>
    </source>
</evidence>
<gene>
    <name evidence="1" type="ORF">F4562_006363</name>
</gene>
<comment type="caution">
    <text evidence="1">The sequence shown here is derived from an EMBL/GenBank/DDBJ whole genome shotgun (WGS) entry which is preliminary data.</text>
</comment>
<dbReference type="GO" id="GO:0016787">
    <property type="term" value="F:hydrolase activity"/>
    <property type="evidence" value="ECO:0007669"/>
    <property type="project" value="UniProtKB-KW"/>
</dbReference>
<organism evidence="1 2">
    <name type="scientific">Streptosporangium becharense</name>
    <dbReference type="NCBI Taxonomy" id="1816182"/>
    <lineage>
        <taxon>Bacteria</taxon>
        <taxon>Bacillati</taxon>
        <taxon>Actinomycetota</taxon>
        <taxon>Actinomycetes</taxon>
        <taxon>Streptosporangiales</taxon>
        <taxon>Streptosporangiaceae</taxon>
        <taxon>Streptosporangium</taxon>
    </lineage>
</organism>
<dbReference type="Proteomes" id="UP000540685">
    <property type="component" value="Unassembled WGS sequence"/>
</dbReference>
<reference evidence="1 2" key="1">
    <citation type="submission" date="2020-08" db="EMBL/GenBank/DDBJ databases">
        <title>Sequencing the genomes of 1000 actinobacteria strains.</title>
        <authorList>
            <person name="Klenk H.-P."/>
        </authorList>
    </citation>
    <scope>NUCLEOTIDE SEQUENCE [LARGE SCALE GENOMIC DNA]</scope>
    <source>
        <strain evidence="1 2">DSM 46887</strain>
    </source>
</reference>
<evidence type="ECO:0000313" key="1">
    <source>
        <dbReference type="EMBL" id="MBB5823301.1"/>
    </source>
</evidence>
<accession>A0A7W9MK27</accession>
<dbReference type="AlphaFoldDB" id="A0A7W9MK27"/>
<sequence length="40" mass="4525">MTLAEYELLDAEKAHHSIARRCAWLARSGCSARFRWSCGA</sequence>
<dbReference type="EMBL" id="JACHMP010000001">
    <property type="protein sequence ID" value="MBB5823301.1"/>
    <property type="molecule type" value="Genomic_DNA"/>
</dbReference>
<protein>
    <submittedName>
        <fullName evidence="1">Cytosine/adenosine deaminase-related metal-dependent hydrolase</fullName>
    </submittedName>
</protein>
<keyword evidence="1" id="KW-0378">Hydrolase</keyword>